<dbReference type="AlphaFoldDB" id="A0A9W4SMD8"/>
<gene>
    <name evidence="1" type="ORF">FWILDA_LOCUS6586</name>
</gene>
<reference evidence="1" key="1">
    <citation type="submission" date="2022-08" db="EMBL/GenBank/DDBJ databases">
        <authorList>
            <person name="Kallberg Y."/>
            <person name="Tangrot J."/>
            <person name="Rosling A."/>
        </authorList>
    </citation>
    <scope>NUCLEOTIDE SEQUENCE</scope>
    <source>
        <strain evidence="1">Wild A</strain>
    </source>
</reference>
<proteinExistence type="predicted"/>
<feature type="non-terminal residue" evidence="1">
    <location>
        <position position="1"/>
    </location>
</feature>
<comment type="caution">
    <text evidence="1">The sequence shown here is derived from an EMBL/GenBank/DDBJ whole genome shotgun (WGS) entry which is preliminary data.</text>
</comment>
<protein>
    <submittedName>
        <fullName evidence="1">2094_t:CDS:1</fullName>
    </submittedName>
</protein>
<dbReference type="OrthoDB" id="2448168at2759"/>
<sequence length="57" mass="6541">IKTQTIPIFEKTHPEIIVVFAFDNSSNHAKLADNTLNVINMNFNPDEKLCENLKELK</sequence>
<dbReference type="Proteomes" id="UP001153678">
    <property type="component" value="Unassembled WGS sequence"/>
</dbReference>
<evidence type="ECO:0000313" key="1">
    <source>
        <dbReference type="EMBL" id="CAI2174422.1"/>
    </source>
</evidence>
<accession>A0A9W4SMD8</accession>
<organism evidence="1 2">
    <name type="scientific">Funneliformis geosporum</name>
    <dbReference type="NCBI Taxonomy" id="1117311"/>
    <lineage>
        <taxon>Eukaryota</taxon>
        <taxon>Fungi</taxon>
        <taxon>Fungi incertae sedis</taxon>
        <taxon>Mucoromycota</taxon>
        <taxon>Glomeromycotina</taxon>
        <taxon>Glomeromycetes</taxon>
        <taxon>Glomerales</taxon>
        <taxon>Glomeraceae</taxon>
        <taxon>Funneliformis</taxon>
    </lineage>
</organism>
<dbReference type="EMBL" id="CAMKVN010001210">
    <property type="protein sequence ID" value="CAI2174422.1"/>
    <property type="molecule type" value="Genomic_DNA"/>
</dbReference>
<evidence type="ECO:0000313" key="2">
    <source>
        <dbReference type="Proteomes" id="UP001153678"/>
    </source>
</evidence>
<name>A0A9W4SMD8_9GLOM</name>
<keyword evidence="2" id="KW-1185">Reference proteome</keyword>